<dbReference type="AlphaFoldDB" id="A0A2Z5G0V6"/>
<dbReference type="KEGG" id="abas:ACPOL_3048"/>
<evidence type="ECO:0000313" key="1">
    <source>
        <dbReference type="EMBL" id="AXC12347.1"/>
    </source>
</evidence>
<keyword evidence="2" id="KW-1185">Reference proteome</keyword>
<reference evidence="1 2" key="1">
    <citation type="journal article" date="2018" name="Front. Microbiol.">
        <title>Hydrolytic Capabilities as a Key to Environmental Success: Chitinolytic and Cellulolytic Acidobacteria From Acidic Sub-arctic Soils and Boreal Peatlands.</title>
        <authorList>
            <person name="Belova S.E."/>
            <person name="Ravin N.V."/>
            <person name="Pankratov T.A."/>
            <person name="Rakitin A.L."/>
            <person name="Ivanova A.A."/>
            <person name="Beletsky A.V."/>
            <person name="Mardanov A.V."/>
            <person name="Sinninghe Damste J.S."/>
            <person name="Dedysh S.N."/>
        </authorList>
    </citation>
    <scope>NUCLEOTIDE SEQUENCE [LARGE SCALE GENOMIC DNA]</scope>
    <source>
        <strain evidence="1 2">SBC82</strain>
    </source>
</reference>
<evidence type="ECO:0000313" key="2">
    <source>
        <dbReference type="Proteomes" id="UP000253606"/>
    </source>
</evidence>
<gene>
    <name evidence="1" type="ORF">ACPOL_3048</name>
</gene>
<dbReference type="EMBL" id="CP030840">
    <property type="protein sequence ID" value="AXC12347.1"/>
    <property type="molecule type" value="Genomic_DNA"/>
</dbReference>
<name>A0A2Z5G0V6_9BACT</name>
<dbReference type="Proteomes" id="UP000253606">
    <property type="component" value="Chromosome"/>
</dbReference>
<protein>
    <submittedName>
        <fullName evidence="1">Uncharacterized protein</fullName>
    </submittedName>
</protein>
<proteinExistence type="predicted"/>
<sequence length="102" mass="10967">MCNKLRRSLTTLAGAAGFRSLLARALTLAKQESPALGAWQVNADGSLESQNGEAEQSGSVLIAHLIGLMITFIGESLTLRLVNDVWLDLPDSEVKVEKDESK</sequence>
<accession>A0A2Z5G0V6</accession>
<organism evidence="1 2">
    <name type="scientific">Acidisarcina polymorpha</name>
    <dbReference type="NCBI Taxonomy" id="2211140"/>
    <lineage>
        <taxon>Bacteria</taxon>
        <taxon>Pseudomonadati</taxon>
        <taxon>Acidobacteriota</taxon>
        <taxon>Terriglobia</taxon>
        <taxon>Terriglobales</taxon>
        <taxon>Acidobacteriaceae</taxon>
        <taxon>Acidisarcina</taxon>
    </lineage>
</organism>